<dbReference type="Proteomes" id="UP000009888">
    <property type="component" value="Unassembled WGS sequence"/>
</dbReference>
<evidence type="ECO:0000259" key="2">
    <source>
        <dbReference type="PROSITE" id="PS51371"/>
    </source>
</evidence>
<reference evidence="3 4" key="1">
    <citation type="submission" date="2012-09" db="EMBL/GenBank/DDBJ databases">
        <title>The Genome Sequence of Actinobaculum massiliae ACS-171-V-COL2.</title>
        <authorList>
            <consortium name="The Broad Institute Genome Sequencing Platform"/>
            <person name="Earl A."/>
            <person name="Ward D."/>
            <person name="Feldgarden M."/>
            <person name="Gevers D."/>
            <person name="Saerens B."/>
            <person name="Vaneechoutte M."/>
            <person name="Walker B."/>
            <person name="Young S.K."/>
            <person name="Zeng Q."/>
            <person name="Gargeya S."/>
            <person name="Fitzgerald M."/>
            <person name="Haas B."/>
            <person name="Abouelleil A."/>
            <person name="Alvarado L."/>
            <person name="Arachchi H.M."/>
            <person name="Berlin A."/>
            <person name="Chapman S.B."/>
            <person name="Goldberg J."/>
            <person name="Griggs A."/>
            <person name="Gujja S."/>
            <person name="Hansen M."/>
            <person name="Howarth C."/>
            <person name="Imamovic A."/>
            <person name="Larimer J."/>
            <person name="McCowen C."/>
            <person name="Montmayeur A."/>
            <person name="Murphy C."/>
            <person name="Neiman D."/>
            <person name="Pearson M."/>
            <person name="Priest M."/>
            <person name="Roberts A."/>
            <person name="Saif S."/>
            <person name="Shea T."/>
            <person name="Sisk P."/>
            <person name="Sykes S."/>
            <person name="Wortman J."/>
            <person name="Nusbaum C."/>
            <person name="Birren B."/>
        </authorList>
    </citation>
    <scope>NUCLEOTIDE SEQUENCE [LARGE SCALE GENOMIC DNA]</scope>
    <source>
        <strain evidence="4">ACS-171-V-Col2</strain>
    </source>
</reference>
<dbReference type="PATRIC" id="fig|883066.3.peg.864"/>
<evidence type="ECO:0000256" key="1">
    <source>
        <dbReference type="PROSITE-ProRule" id="PRU00703"/>
    </source>
</evidence>
<accession>K9EEG2</accession>
<evidence type="ECO:0000313" key="3">
    <source>
        <dbReference type="EMBL" id="EKU95068.1"/>
    </source>
</evidence>
<comment type="caution">
    <text evidence="3">The sequence shown here is derived from an EMBL/GenBank/DDBJ whole genome shotgun (WGS) entry which is preliminary data.</text>
</comment>
<sequence>MPSDNNLTQRFLSAVEDIRAEFDAQYGWESRGFGDAWNRALQHGVPVAKRNRELGQVLRELRNVISHGNYRSGEPVATPREDIVETAEALLSQVRNEPQIQNFMTHSVQTVRPNTPFKQVAKIISEQGFSQIPVVDGDADEAGDGARIVGLLTMRAISRWVANLVVDKKRYSLASTTTEAILEHVGHSDVPIFVKPSDPAIEVCNALTDNAQCPAALITRTGDADGVLIGIVARADLGRIYRKISLD</sequence>
<dbReference type="HOGENOM" id="CLU_099771_0_0_11"/>
<dbReference type="InterPro" id="IPR000644">
    <property type="entry name" value="CBS_dom"/>
</dbReference>
<protein>
    <recommendedName>
        <fullName evidence="2">CBS domain-containing protein</fullName>
    </recommendedName>
</protein>
<proteinExistence type="predicted"/>
<keyword evidence="1" id="KW-0129">CBS domain</keyword>
<dbReference type="STRING" id="202789.GCA_001457435_01296"/>
<dbReference type="SUPFAM" id="SSF54631">
    <property type="entry name" value="CBS-domain pair"/>
    <property type="match status" value="1"/>
</dbReference>
<gene>
    <name evidence="3" type="ORF">HMPREF9233_00829</name>
</gene>
<dbReference type="InterPro" id="IPR046342">
    <property type="entry name" value="CBS_dom_sf"/>
</dbReference>
<dbReference type="eggNOG" id="COG0517">
    <property type="taxonomic scope" value="Bacteria"/>
</dbReference>
<dbReference type="PROSITE" id="PS51371">
    <property type="entry name" value="CBS"/>
    <property type="match status" value="1"/>
</dbReference>
<name>K9EEG2_9ACTO</name>
<keyword evidence="4" id="KW-1185">Reference proteome</keyword>
<dbReference type="SMART" id="SM00116">
    <property type="entry name" value="CBS"/>
    <property type="match status" value="2"/>
</dbReference>
<dbReference type="AlphaFoldDB" id="K9EEG2"/>
<dbReference type="Gene3D" id="3.10.580.10">
    <property type="entry name" value="CBS-domain"/>
    <property type="match status" value="1"/>
</dbReference>
<evidence type="ECO:0000313" key="4">
    <source>
        <dbReference type="Proteomes" id="UP000009888"/>
    </source>
</evidence>
<dbReference type="Pfam" id="PF00571">
    <property type="entry name" value="CBS"/>
    <property type="match status" value="1"/>
</dbReference>
<dbReference type="CDD" id="cd02205">
    <property type="entry name" value="CBS_pair_SF"/>
    <property type="match status" value="1"/>
</dbReference>
<organism evidence="3 4">
    <name type="scientific">Actinobaculum massiliense ACS-171-V-Col2</name>
    <dbReference type="NCBI Taxonomy" id="883066"/>
    <lineage>
        <taxon>Bacteria</taxon>
        <taxon>Bacillati</taxon>
        <taxon>Actinomycetota</taxon>
        <taxon>Actinomycetes</taxon>
        <taxon>Actinomycetales</taxon>
        <taxon>Actinomycetaceae</taxon>
        <taxon>Actinobaculum</taxon>
    </lineage>
</organism>
<dbReference type="RefSeq" id="WP_007001035.1">
    <property type="nucleotide sequence ID" value="NZ_JH992955.1"/>
</dbReference>
<dbReference type="EMBL" id="AGWL01000005">
    <property type="protein sequence ID" value="EKU95068.1"/>
    <property type="molecule type" value="Genomic_DNA"/>
</dbReference>
<feature type="domain" description="CBS" evidence="2">
    <location>
        <begin position="104"/>
        <end position="168"/>
    </location>
</feature>